<dbReference type="EMBL" id="FQXZ01000014">
    <property type="protein sequence ID" value="SHI07287.1"/>
    <property type="molecule type" value="Genomic_DNA"/>
</dbReference>
<organism evidence="1 2">
    <name type="scientific">Vibrio aerogenes CECT 7868</name>
    <dbReference type="NCBI Taxonomy" id="1216006"/>
    <lineage>
        <taxon>Bacteria</taxon>
        <taxon>Pseudomonadati</taxon>
        <taxon>Pseudomonadota</taxon>
        <taxon>Gammaproteobacteria</taxon>
        <taxon>Vibrionales</taxon>
        <taxon>Vibrionaceae</taxon>
        <taxon>Vibrio</taxon>
    </lineage>
</organism>
<evidence type="ECO:0008006" key="3">
    <source>
        <dbReference type="Google" id="ProtNLM"/>
    </source>
</evidence>
<keyword evidence="2" id="KW-1185">Reference proteome</keyword>
<protein>
    <recommendedName>
        <fullName evidence="3">PilZ domain-containing protein</fullName>
    </recommendedName>
</protein>
<reference evidence="1 2" key="1">
    <citation type="submission" date="2016-11" db="EMBL/GenBank/DDBJ databases">
        <authorList>
            <person name="Jaros S."/>
            <person name="Januszkiewicz K."/>
            <person name="Wedrychowicz H."/>
        </authorList>
    </citation>
    <scope>NUCLEOTIDE SEQUENCE [LARGE SCALE GENOMIC DNA]</scope>
    <source>
        <strain evidence="1 2">CECT 7868</strain>
    </source>
</reference>
<dbReference type="OrthoDB" id="5894630at2"/>
<dbReference type="Proteomes" id="UP000184608">
    <property type="component" value="Unassembled WGS sequence"/>
</dbReference>
<accession>A0A1M5Y5F5</accession>
<evidence type="ECO:0000313" key="1">
    <source>
        <dbReference type="EMBL" id="SHI07287.1"/>
    </source>
</evidence>
<gene>
    <name evidence="1" type="ORF">VA7868_01511</name>
</gene>
<dbReference type="STRING" id="1216006.VA7868_01511"/>
<name>A0A1M5Y5F5_9VIBR</name>
<sequence length="121" mass="14178">MSDQESQQKRKYFRLRYGVKELMPDLYMFGKVFRVSELSEGGIRVLMGESAITAQRTITGYIELHTTGKIYIKGHILRQEKNEMVFVLSEGPTFKQMIEEQRFLRQNHPGLFPKKTSFVEV</sequence>
<proteinExistence type="predicted"/>
<evidence type="ECO:0000313" key="2">
    <source>
        <dbReference type="Proteomes" id="UP000184608"/>
    </source>
</evidence>
<dbReference type="AlphaFoldDB" id="A0A1M5Y5F5"/>
<dbReference type="RefSeq" id="WP_073603241.1">
    <property type="nucleotide sequence ID" value="NZ_FQXZ01000014.1"/>
</dbReference>